<dbReference type="PANTHER" id="PTHR34297:SF1">
    <property type="entry name" value="ASP23_GLS24 FAMILY ENVELOPE STRESS RESPONSE PROTEIN"/>
    <property type="match status" value="1"/>
</dbReference>
<dbReference type="Proteomes" id="UP000003806">
    <property type="component" value="Chromosome"/>
</dbReference>
<dbReference type="HOGENOM" id="CLU_113198_4_2_0"/>
<evidence type="ECO:0008006" key="4">
    <source>
        <dbReference type="Google" id="ProtNLM"/>
    </source>
</evidence>
<comment type="similarity">
    <text evidence="1">Belongs to the asp23 family.</text>
</comment>
<dbReference type="PANTHER" id="PTHR34297">
    <property type="entry name" value="HYPOTHETICAL CYTOSOLIC PROTEIN-RELATED"/>
    <property type="match status" value="1"/>
</dbReference>
<dbReference type="STRING" id="885272.JonanDRAFT_1422"/>
<dbReference type="InterPro" id="IPR005531">
    <property type="entry name" value="Asp23"/>
</dbReference>
<dbReference type="eggNOG" id="COG1302">
    <property type="taxonomic scope" value="Bacteria"/>
</dbReference>
<reference evidence="2 3" key="1">
    <citation type="submission" date="2011-11" db="EMBL/GenBank/DDBJ databases">
        <title>The Noncontiguous Finished genome of Jonquetella anthropi DSM 22815.</title>
        <authorList>
            <consortium name="US DOE Joint Genome Institute (JGI-PGF)"/>
            <person name="Lucas S."/>
            <person name="Copeland A."/>
            <person name="Lapidus A."/>
            <person name="Glavina del Rio T."/>
            <person name="Dalin E."/>
            <person name="Tice H."/>
            <person name="Bruce D."/>
            <person name="Goodwin L."/>
            <person name="Pitluck S."/>
            <person name="Peters L."/>
            <person name="Mikhailova N."/>
            <person name="Held B."/>
            <person name="Kyrpides N."/>
            <person name="Mavromatis K."/>
            <person name="Ivanova N."/>
            <person name="Markowitz V."/>
            <person name="Cheng J.-F."/>
            <person name="Hugenholtz P."/>
            <person name="Woyke T."/>
            <person name="Wu D."/>
            <person name="Gronow S."/>
            <person name="Wellnitz S."/>
            <person name="Brambilla E."/>
            <person name="Klenk H.-P."/>
            <person name="Eisen J.A."/>
        </authorList>
    </citation>
    <scope>NUCLEOTIDE SEQUENCE [LARGE SCALE GENOMIC DNA]</scope>
    <source>
        <strain evidence="2 3">DSM 22815</strain>
    </source>
</reference>
<dbReference type="AlphaFoldDB" id="H0UIP1"/>
<evidence type="ECO:0000313" key="2">
    <source>
        <dbReference type="EMBL" id="EHM13786.1"/>
    </source>
</evidence>
<evidence type="ECO:0000256" key="1">
    <source>
        <dbReference type="ARBA" id="ARBA00005721"/>
    </source>
</evidence>
<dbReference type="EMBL" id="CM001376">
    <property type="protein sequence ID" value="EHM13786.1"/>
    <property type="molecule type" value="Genomic_DNA"/>
</dbReference>
<proteinExistence type="inferred from homology"/>
<gene>
    <name evidence="2" type="ORF">JonanDRAFT_1422</name>
</gene>
<protein>
    <recommendedName>
        <fullName evidence="4">Alkaline shock protein 23</fullName>
    </recommendedName>
</protein>
<name>H0UIP1_9BACT</name>
<evidence type="ECO:0000313" key="3">
    <source>
        <dbReference type="Proteomes" id="UP000003806"/>
    </source>
</evidence>
<keyword evidence="3" id="KW-1185">Reference proteome</keyword>
<accession>H0UIP1</accession>
<dbReference type="Pfam" id="PF03780">
    <property type="entry name" value="Asp23"/>
    <property type="match status" value="1"/>
</dbReference>
<dbReference type="OrthoDB" id="9793465at2"/>
<organism evidence="2 3">
    <name type="scientific">Jonquetella anthropi DSM 22815</name>
    <dbReference type="NCBI Taxonomy" id="885272"/>
    <lineage>
        <taxon>Bacteria</taxon>
        <taxon>Thermotogati</taxon>
        <taxon>Synergistota</taxon>
        <taxon>Synergistia</taxon>
        <taxon>Synergistales</taxon>
        <taxon>Dethiosulfovibrionaceae</taxon>
        <taxon>Jonquetella</taxon>
    </lineage>
</organism>
<sequence>MSDAVPETPGTTRLTKREEFDLDEALAEAKDELQASDPQGELHLSDDVLLDLARKALETTTDIRLASTGLSSVLGLSRKSVEGLRVSVDESGKEPVITVDAYLLVRWGVRVPDLAWDVQELLKRELERVTGYRVKAVNIHVQGIFFETDETQTPAEPAGETSDI</sequence>